<dbReference type="GO" id="GO:0005634">
    <property type="term" value="C:nucleus"/>
    <property type="evidence" value="ECO:0007669"/>
    <property type="project" value="UniProtKB-SubCell"/>
</dbReference>
<dbReference type="GO" id="GO:0031347">
    <property type="term" value="P:regulation of defense response"/>
    <property type="evidence" value="ECO:0007669"/>
    <property type="project" value="UniProtKB-UniRule"/>
</dbReference>
<dbReference type="AlphaFoldDB" id="A0A0S3R8D6"/>
<dbReference type="PANTHER" id="PTHR33077">
    <property type="entry name" value="PROTEIN TIFY 4A-RELATED-RELATED"/>
    <property type="match status" value="1"/>
</dbReference>
<dbReference type="PANTHER" id="PTHR33077:SF133">
    <property type="entry name" value="PROTEIN TIFY"/>
    <property type="match status" value="1"/>
</dbReference>
<dbReference type="InterPro" id="IPR040390">
    <property type="entry name" value="TIFY/JAZ"/>
</dbReference>
<feature type="region of interest" description="Disordered" evidence="3">
    <location>
        <begin position="1"/>
        <end position="23"/>
    </location>
</feature>
<dbReference type="GO" id="GO:2000022">
    <property type="term" value="P:regulation of jasmonic acid mediated signaling pathway"/>
    <property type="evidence" value="ECO:0007669"/>
    <property type="project" value="UniProtKB-UniRule"/>
</dbReference>
<comment type="similarity">
    <text evidence="1 2">Belongs to the TIFY/JAZ family.</text>
</comment>
<keyword evidence="2" id="KW-1184">Jasmonic acid signaling pathway</keyword>
<feature type="domain" description="Tify" evidence="4">
    <location>
        <begin position="115"/>
        <end position="150"/>
    </location>
</feature>
<sequence>MSTSSEYSGFSGNRPVKTTPEKSTFSQTCSLLSQYLKDKGTFGDLTLGMTRTVEANGSSSEASCHPPTTMELFPTILTQRNLSVVDFFSPEPAYLHQSELPTFVNMSSGFKSVEKEPKSAPLTIFYAGQVIVFNDFPPEKMEEIMALASKGMPQSPNYQAYAHTRNQQGNHTSFVANVPQPSPIPTVRGTFSFSFDLHYCEMDKVNQLYINFFVLIIILSLYRSSNCEESFTSSVLREEKTQVRLLK</sequence>
<comment type="function">
    <text evidence="2">Repressor of jasmonate responses.</text>
</comment>
<proteinExistence type="inferred from homology"/>
<evidence type="ECO:0000256" key="2">
    <source>
        <dbReference type="RuleBase" id="RU369065"/>
    </source>
</evidence>
<evidence type="ECO:0000313" key="5">
    <source>
        <dbReference type="EMBL" id="BAT76900.1"/>
    </source>
</evidence>
<evidence type="ECO:0000256" key="1">
    <source>
        <dbReference type="ARBA" id="ARBA00008614"/>
    </source>
</evidence>
<evidence type="ECO:0000259" key="4">
    <source>
        <dbReference type="PROSITE" id="PS51320"/>
    </source>
</evidence>
<dbReference type="Pfam" id="PF06200">
    <property type="entry name" value="tify"/>
    <property type="match status" value="1"/>
</dbReference>
<dbReference type="InterPro" id="IPR010399">
    <property type="entry name" value="Tify_dom"/>
</dbReference>
<dbReference type="GO" id="GO:0009611">
    <property type="term" value="P:response to wounding"/>
    <property type="evidence" value="ECO:0007669"/>
    <property type="project" value="UniProtKB-UniRule"/>
</dbReference>
<dbReference type="EMBL" id="AP015034">
    <property type="protein sequence ID" value="BAT76900.1"/>
    <property type="molecule type" value="Genomic_DNA"/>
</dbReference>
<gene>
    <name evidence="5" type="primary">Vigan.01G496600</name>
    <name evidence="5" type="ORF">VIGAN_01496600</name>
</gene>
<name>A0A0S3R8D6_PHAAN</name>
<organism evidence="5 6">
    <name type="scientific">Vigna angularis var. angularis</name>
    <dbReference type="NCBI Taxonomy" id="157739"/>
    <lineage>
        <taxon>Eukaryota</taxon>
        <taxon>Viridiplantae</taxon>
        <taxon>Streptophyta</taxon>
        <taxon>Embryophyta</taxon>
        <taxon>Tracheophyta</taxon>
        <taxon>Spermatophyta</taxon>
        <taxon>Magnoliopsida</taxon>
        <taxon>eudicotyledons</taxon>
        <taxon>Gunneridae</taxon>
        <taxon>Pentapetalae</taxon>
        <taxon>rosids</taxon>
        <taxon>fabids</taxon>
        <taxon>Fabales</taxon>
        <taxon>Fabaceae</taxon>
        <taxon>Papilionoideae</taxon>
        <taxon>50 kb inversion clade</taxon>
        <taxon>NPAAA clade</taxon>
        <taxon>indigoferoid/millettioid clade</taxon>
        <taxon>Phaseoleae</taxon>
        <taxon>Vigna</taxon>
    </lineage>
</organism>
<dbReference type="SMART" id="SM00979">
    <property type="entry name" value="TIFY"/>
    <property type="match status" value="1"/>
</dbReference>
<dbReference type="Proteomes" id="UP000291084">
    <property type="component" value="Chromosome 1"/>
</dbReference>
<feature type="compositionally biased region" description="Polar residues" evidence="3">
    <location>
        <begin position="1"/>
        <end position="11"/>
    </location>
</feature>
<evidence type="ECO:0000313" key="6">
    <source>
        <dbReference type="Proteomes" id="UP000291084"/>
    </source>
</evidence>
<dbReference type="PROSITE" id="PS51320">
    <property type="entry name" value="TIFY"/>
    <property type="match status" value="1"/>
</dbReference>
<evidence type="ECO:0000256" key="3">
    <source>
        <dbReference type="SAM" id="MobiDB-lite"/>
    </source>
</evidence>
<comment type="subcellular location">
    <subcellularLocation>
        <location evidence="2">Nucleus</location>
    </subcellularLocation>
</comment>
<dbReference type="OrthoDB" id="1937734at2759"/>
<accession>A0A0S3R8D6</accession>
<protein>
    <recommendedName>
        <fullName evidence="2">Protein TIFY</fullName>
    </recommendedName>
    <alternativeName>
        <fullName evidence="2">Jasmonate ZIM domain-containing protein</fullName>
    </alternativeName>
</protein>
<keyword evidence="2" id="KW-0539">Nucleus</keyword>
<reference evidence="5 6" key="1">
    <citation type="journal article" date="2015" name="Sci. Rep.">
        <title>The power of single molecule real-time sequencing technology in the de novo assembly of a eukaryotic genome.</title>
        <authorList>
            <person name="Sakai H."/>
            <person name="Naito K."/>
            <person name="Ogiso-Tanaka E."/>
            <person name="Takahashi Y."/>
            <person name="Iseki K."/>
            <person name="Muto C."/>
            <person name="Satou K."/>
            <person name="Teruya K."/>
            <person name="Shiroma A."/>
            <person name="Shimoji M."/>
            <person name="Hirano T."/>
            <person name="Itoh T."/>
            <person name="Kaga A."/>
            <person name="Tomooka N."/>
        </authorList>
    </citation>
    <scope>NUCLEOTIDE SEQUENCE [LARGE SCALE GENOMIC DNA]</scope>
    <source>
        <strain evidence="6">cv. Shumari</strain>
    </source>
</reference>
<comment type="domain">
    <text evidence="2">The jas domain is required for interaction with COI1.</text>
</comment>
<keyword evidence="6" id="KW-1185">Reference proteome</keyword>